<evidence type="ECO:0000256" key="4">
    <source>
        <dbReference type="ARBA" id="ARBA00022692"/>
    </source>
</evidence>
<feature type="transmembrane region" description="Helical" evidence="7">
    <location>
        <begin position="304"/>
        <end position="325"/>
    </location>
</feature>
<comment type="subcellular location">
    <subcellularLocation>
        <location evidence="1">Cell membrane</location>
        <topology evidence="1">Multi-pass membrane protein</topology>
    </subcellularLocation>
</comment>
<evidence type="ECO:0000313" key="9">
    <source>
        <dbReference type="Proteomes" id="UP000189177"/>
    </source>
</evidence>
<gene>
    <name evidence="8" type="ORF">B1A74_10610</name>
</gene>
<reference evidence="8 9" key="1">
    <citation type="submission" date="2017-02" db="EMBL/GenBank/DDBJ databases">
        <title>Genomic diversity within the haloalkaliphilic genus Thioalkalivibrio.</title>
        <authorList>
            <person name="Ahn A.-C."/>
            <person name="Meier-Kolthoff J."/>
            <person name="Overmars L."/>
            <person name="Richter M."/>
            <person name="Woyke T."/>
            <person name="Sorokin D.Y."/>
            <person name="Muyzer G."/>
        </authorList>
    </citation>
    <scope>NUCLEOTIDE SEQUENCE [LARGE SCALE GENOMIC DNA]</scope>
    <source>
        <strain evidence="8 9">HL17</strain>
    </source>
</reference>
<feature type="transmembrane region" description="Helical" evidence="7">
    <location>
        <begin position="141"/>
        <end position="164"/>
    </location>
</feature>
<dbReference type="EMBL" id="MUZR01000047">
    <property type="protein sequence ID" value="OOC09497.1"/>
    <property type="molecule type" value="Genomic_DNA"/>
</dbReference>
<accession>A0A1V2ZWI5</accession>
<protein>
    <submittedName>
        <fullName evidence="8">Uncharacterized protein</fullName>
    </submittedName>
</protein>
<dbReference type="AlphaFoldDB" id="A0A1V2ZWI5"/>
<sequence>MHTDHKVYLLQKMIGPLMIGVWVGALSAVFFYEADIFWPDTGVVFGMALVISFFGLLWNRASRLHPLYRRGNAAIGAVRLGIILGFAWCLWVLVHHADPTIEGFWFVLYALMAFAAIKVFGQVAGQLFGPRLQVDVFERGNLAAGVFLGAFVLATGMIFGGASWGDLEAGGLEYGWVFEVLPGYEDGWWITPWFFGMGWLILVLTLGLWIRREKTDFYRRVVRDRNMEDAKAAAYFMIACAITLTYAVHGDYRGFADALIGFSVIALPVLGHEVMRPPAPAHAGNQAGDEGVPAVRSRDREGGVYILLALAGVVLAPLVSTLLGLRG</sequence>
<proteinExistence type="inferred from homology"/>
<evidence type="ECO:0000256" key="7">
    <source>
        <dbReference type="SAM" id="Phobius"/>
    </source>
</evidence>
<dbReference type="Proteomes" id="UP000189177">
    <property type="component" value="Unassembled WGS sequence"/>
</dbReference>
<dbReference type="OrthoDB" id="7216522at2"/>
<evidence type="ECO:0000256" key="6">
    <source>
        <dbReference type="ARBA" id="ARBA00023136"/>
    </source>
</evidence>
<name>A0A1V2ZWI5_9GAMM</name>
<feature type="transmembrane region" description="Helical" evidence="7">
    <location>
        <begin position="43"/>
        <end position="61"/>
    </location>
</feature>
<evidence type="ECO:0000256" key="2">
    <source>
        <dbReference type="ARBA" id="ARBA00005779"/>
    </source>
</evidence>
<feature type="transmembrane region" description="Helical" evidence="7">
    <location>
        <begin position="106"/>
        <end position="129"/>
    </location>
</feature>
<evidence type="ECO:0000313" key="8">
    <source>
        <dbReference type="EMBL" id="OOC09497.1"/>
    </source>
</evidence>
<keyword evidence="4 7" id="KW-0812">Transmembrane</keyword>
<evidence type="ECO:0000256" key="5">
    <source>
        <dbReference type="ARBA" id="ARBA00022989"/>
    </source>
</evidence>
<comment type="similarity">
    <text evidence="2">Belongs to the UPF0719 family.</text>
</comment>
<feature type="transmembrane region" description="Helical" evidence="7">
    <location>
        <begin position="190"/>
        <end position="211"/>
    </location>
</feature>
<dbReference type="InterPro" id="IPR007140">
    <property type="entry name" value="DUF350"/>
</dbReference>
<feature type="transmembrane region" description="Helical" evidence="7">
    <location>
        <begin position="12"/>
        <end position="31"/>
    </location>
</feature>
<keyword evidence="6 7" id="KW-0472">Membrane</keyword>
<keyword evidence="5 7" id="KW-1133">Transmembrane helix</keyword>
<feature type="transmembrane region" description="Helical" evidence="7">
    <location>
        <begin position="232"/>
        <end position="248"/>
    </location>
</feature>
<dbReference type="RefSeq" id="WP_077244626.1">
    <property type="nucleotide sequence ID" value="NZ_MUZR01000047.1"/>
</dbReference>
<comment type="caution">
    <text evidence="8">The sequence shown here is derived from an EMBL/GenBank/DDBJ whole genome shotgun (WGS) entry which is preliminary data.</text>
</comment>
<feature type="transmembrane region" description="Helical" evidence="7">
    <location>
        <begin position="73"/>
        <end position="94"/>
    </location>
</feature>
<dbReference type="Pfam" id="PF03994">
    <property type="entry name" value="DUF350"/>
    <property type="match status" value="1"/>
</dbReference>
<keyword evidence="9" id="KW-1185">Reference proteome</keyword>
<dbReference type="GO" id="GO:0005886">
    <property type="term" value="C:plasma membrane"/>
    <property type="evidence" value="ECO:0007669"/>
    <property type="project" value="UniProtKB-SubCell"/>
</dbReference>
<organism evidence="8 9">
    <name type="scientific">Thioalkalivibrio halophilus</name>
    <dbReference type="NCBI Taxonomy" id="252474"/>
    <lineage>
        <taxon>Bacteria</taxon>
        <taxon>Pseudomonadati</taxon>
        <taxon>Pseudomonadota</taxon>
        <taxon>Gammaproteobacteria</taxon>
        <taxon>Chromatiales</taxon>
        <taxon>Ectothiorhodospiraceae</taxon>
        <taxon>Thioalkalivibrio</taxon>
    </lineage>
</organism>
<evidence type="ECO:0000256" key="1">
    <source>
        <dbReference type="ARBA" id="ARBA00004651"/>
    </source>
</evidence>
<dbReference type="STRING" id="252474.B1A74_10610"/>
<keyword evidence="3" id="KW-1003">Cell membrane</keyword>
<evidence type="ECO:0000256" key="3">
    <source>
        <dbReference type="ARBA" id="ARBA00022475"/>
    </source>
</evidence>